<feature type="domain" description="DH" evidence="1">
    <location>
        <begin position="73"/>
        <end position="205"/>
    </location>
</feature>
<accession>A0ABX0S111</accession>
<dbReference type="InterPro" id="IPR035899">
    <property type="entry name" value="DBL_dom_sf"/>
</dbReference>
<evidence type="ECO:0000259" key="1">
    <source>
        <dbReference type="PROSITE" id="PS50010"/>
    </source>
</evidence>
<name>A0ABX0S111_PONBL</name>
<gene>
    <name evidence="2" type="ORF">BU61_6020</name>
</gene>
<reference evidence="2" key="1">
    <citation type="submission" date="2018-05" db="EMBL/GenBank/DDBJ databases">
        <authorList>
            <person name="Pedro S.L.S."/>
            <person name="Freitas R.C."/>
            <person name="Barreto A.S."/>
            <person name="Lima A.O.S."/>
        </authorList>
    </citation>
    <scope>NUCLEOTIDE SEQUENCE</scope>
    <source>
        <strain evidence="2">BP203</strain>
        <tissue evidence="2">Muscle</tissue>
    </source>
</reference>
<dbReference type="PANTHER" id="PTHR47440">
    <property type="entry name" value="RIKEN CDNA A430078G23 GENE"/>
    <property type="match status" value="1"/>
</dbReference>
<dbReference type="PANTHER" id="PTHR47440:SF1">
    <property type="entry name" value="RHO_RAC GUANINE NUCLEOTIDE EXCHANGE FACTOR 18"/>
    <property type="match status" value="1"/>
</dbReference>
<comment type="caution">
    <text evidence="2">The sequence shown here is derived from an EMBL/GenBank/DDBJ whole genome shotgun (WGS) entry which is preliminary data.</text>
</comment>
<evidence type="ECO:0000313" key="2">
    <source>
        <dbReference type="EMBL" id="NIG58787.1"/>
    </source>
</evidence>
<organism evidence="2 3">
    <name type="scientific">Pontoporia blainvillei</name>
    <name type="common">Franciscana</name>
    <name type="synonym">Delphinus blainvillei</name>
    <dbReference type="NCBI Taxonomy" id="48723"/>
    <lineage>
        <taxon>Eukaryota</taxon>
        <taxon>Metazoa</taxon>
        <taxon>Chordata</taxon>
        <taxon>Craniata</taxon>
        <taxon>Vertebrata</taxon>
        <taxon>Euteleostomi</taxon>
        <taxon>Mammalia</taxon>
        <taxon>Eutheria</taxon>
        <taxon>Laurasiatheria</taxon>
        <taxon>Artiodactyla</taxon>
        <taxon>Whippomorpha</taxon>
        <taxon>Cetacea</taxon>
        <taxon>Odontoceti</taxon>
        <taxon>Pontoporiidae</taxon>
        <taxon>Pontoporia</taxon>
    </lineage>
</organism>
<dbReference type="Pfam" id="PF00621">
    <property type="entry name" value="RhoGEF"/>
    <property type="match status" value="1"/>
</dbReference>
<dbReference type="Proteomes" id="UP001165941">
    <property type="component" value="Unassembled WGS sequence"/>
</dbReference>
<dbReference type="InterPro" id="IPR000219">
    <property type="entry name" value="DH_dom"/>
</dbReference>
<dbReference type="PROSITE" id="PS50010">
    <property type="entry name" value="DH_2"/>
    <property type="match status" value="1"/>
</dbReference>
<evidence type="ECO:0000313" key="3">
    <source>
        <dbReference type="Proteomes" id="UP001165941"/>
    </source>
</evidence>
<dbReference type="EMBL" id="PGGH01061109">
    <property type="protein sequence ID" value="NIG58787.1"/>
    <property type="molecule type" value="Genomic_DNA"/>
</dbReference>
<sequence>MDETDTVSLKFKQAADDSLSLTPLNADSIFIEDPYTASLRREIEADAHEFEAESWSLSVDPAYVKKQKREVVKRQDVLYELMQTEAHHVRTLKIMLKVYSRALREELQFSPKAVSLLFPGADDLLEVHGHFLSRLKERRQESLEEGSDRNYIVQKIGDLLVQQFSGENGERMKEKYGVFCSGHNEAVSHYKLLLQQNKKFQNLIKCASAQGPGAESVVGQDPIPPHPGRHSWVKAAGGLVSMCPAAALAHCTPQQLQTCSLYPKDSTLK</sequence>
<dbReference type="Gene3D" id="1.20.900.10">
    <property type="entry name" value="Dbl homology (DH) domain"/>
    <property type="match status" value="1"/>
</dbReference>
<protein>
    <submittedName>
        <fullName evidence="2">Rho guanine nucleotide exchange factor 18</fullName>
    </submittedName>
</protein>
<dbReference type="InterPro" id="IPR053089">
    <property type="entry name" value="Rho_GEF18"/>
</dbReference>
<dbReference type="SMART" id="SM00325">
    <property type="entry name" value="RhoGEF"/>
    <property type="match status" value="1"/>
</dbReference>
<dbReference type="CDD" id="cd00160">
    <property type="entry name" value="RhoGEF"/>
    <property type="match status" value="1"/>
</dbReference>
<keyword evidence="3" id="KW-1185">Reference proteome</keyword>
<dbReference type="SUPFAM" id="SSF48065">
    <property type="entry name" value="DBL homology domain (DH-domain)"/>
    <property type="match status" value="1"/>
</dbReference>
<proteinExistence type="predicted"/>